<gene>
    <name evidence="8" type="ORF">CWI84_04015</name>
</gene>
<dbReference type="InterPro" id="IPR027417">
    <property type="entry name" value="P-loop_NTPase"/>
</dbReference>
<dbReference type="EMBL" id="PIQH01000003">
    <property type="protein sequence ID" value="RUO80760.1"/>
    <property type="molecule type" value="Genomic_DNA"/>
</dbReference>
<dbReference type="InterPro" id="IPR003593">
    <property type="entry name" value="AAA+_ATPase"/>
</dbReference>
<evidence type="ECO:0000259" key="7">
    <source>
        <dbReference type="PROSITE" id="PS50045"/>
    </source>
</evidence>
<sequence length="522" mass="58556">MADDVQTQVDLTQTRHDTSGMPRDDELLPTLVIMCHPNPERVGEQAILLDLWRDGEAYVSRNAPEFSRYGGLGQALMDTYISRSPVIFQRDGHKGVRIRTHHTNTRLTIAERTPQEDYAVSEEELQEGCAITLNDRIVLLLKLLPPQDPPQTPDYELQGISSDLLSVRTRIERIAGLDEPVLIRGETGTGKELVAQAIYSNSQRVNKPFVSVNLAAMQDSLAAAELFGAQKGAFTGANSDREGYFSAADGGTLFLDEIGEASADVQAMLLRAIETGEIYPVGSTQPKNINVRLLAATDADLESLSETDGFKLPLLHRLSSYQIFLPTLRDRKEDIGILFQHFAKQQWRRIHPNDHDQRPLPVTPTALMNQLLQFPWPGNVRQLRNVARQVVIDSREAEFLQMDPQLLSMLRPQTRDGQKLSTRSASSSKRRPNSISREELVAALENNRFELQATAEQLAISRASVYQLIQRNKGLQTAQDIDKAVLAECYESCDGDTEQMMWELRVSQIGLRRRLKSLGYDV</sequence>
<dbReference type="Pfam" id="PF00158">
    <property type="entry name" value="Sigma54_activat"/>
    <property type="match status" value="1"/>
</dbReference>
<dbReference type="InterPro" id="IPR058031">
    <property type="entry name" value="AAA_lid_NorR"/>
</dbReference>
<dbReference type="Gene3D" id="3.40.50.300">
    <property type="entry name" value="P-loop containing nucleotide triphosphate hydrolases"/>
    <property type="match status" value="1"/>
</dbReference>
<dbReference type="PROSITE" id="PS00676">
    <property type="entry name" value="SIGMA54_INTERACT_2"/>
    <property type="match status" value="1"/>
</dbReference>
<feature type="domain" description="Sigma-54 factor interaction" evidence="7">
    <location>
        <begin position="157"/>
        <end position="392"/>
    </location>
</feature>
<evidence type="ECO:0000256" key="1">
    <source>
        <dbReference type="ARBA" id="ARBA00022741"/>
    </source>
</evidence>
<keyword evidence="9" id="KW-1185">Reference proteome</keyword>
<dbReference type="GO" id="GO:0003677">
    <property type="term" value="F:DNA binding"/>
    <property type="evidence" value="ECO:0007669"/>
    <property type="project" value="UniProtKB-KW"/>
</dbReference>
<reference evidence="8 9" key="1">
    <citation type="journal article" date="2011" name="Front. Microbiol.">
        <title>Genomic signatures of strain selection and enhancement in Bacillus atrophaeus var. globigii, a historical biowarfare simulant.</title>
        <authorList>
            <person name="Gibbons H.S."/>
            <person name="Broomall S.M."/>
            <person name="McNew L.A."/>
            <person name="Daligault H."/>
            <person name="Chapman C."/>
            <person name="Bruce D."/>
            <person name="Karavis M."/>
            <person name="Krepps M."/>
            <person name="McGregor P.A."/>
            <person name="Hong C."/>
            <person name="Park K.H."/>
            <person name="Akmal A."/>
            <person name="Feldman A."/>
            <person name="Lin J.S."/>
            <person name="Chang W.E."/>
            <person name="Higgs B.W."/>
            <person name="Demirev P."/>
            <person name="Lindquist J."/>
            <person name="Liem A."/>
            <person name="Fochler E."/>
            <person name="Read T.D."/>
            <person name="Tapia R."/>
            <person name="Johnson S."/>
            <person name="Bishop-Lilly K.A."/>
            <person name="Detter C."/>
            <person name="Han C."/>
            <person name="Sozhamannan S."/>
            <person name="Rosenzweig C.N."/>
            <person name="Skowronski E.W."/>
        </authorList>
    </citation>
    <scope>NUCLEOTIDE SEQUENCE [LARGE SCALE GENOMIC DNA]</scope>
    <source>
        <strain evidence="8 9">CC-PW-9</strain>
    </source>
</reference>
<accession>A0A432ZS73</accession>
<dbReference type="AlphaFoldDB" id="A0A432ZS73"/>
<dbReference type="Pfam" id="PF25601">
    <property type="entry name" value="AAA_lid_14"/>
    <property type="match status" value="1"/>
</dbReference>
<evidence type="ECO:0000256" key="5">
    <source>
        <dbReference type="ARBA" id="ARBA00023163"/>
    </source>
</evidence>
<dbReference type="RefSeq" id="WP_126841291.1">
    <property type="nucleotide sequence ID" value="NZ_PIQH01000003.1"/>
</dbReference>
<name>A0A432ZS73_9GAMM</name>
<feature type="compositionally biased region" description="Polar residues" evidence="6">
    <location>
        <begin position="1"/>
        <end position="12"/>
    </location>
</feature>
<dbReference type="Proteomes" id="UP000287996">
    <property type="component" value="Unassembled WGS sequence"/>
</dbReference>
<protein>
    <submittedName>
        <fullName evidence="8">Sigma-54-dependent Fis family transcriptional regulator</fullName>
    </submittedName>
</protein>
<evidence type="ECO:0000256" key="3">
    <source>
        <dbReference type="ARBA" id="ARBA00023015"/>
    </source>
</evidence>
<feature type="compositionally biased region" description="Basic and acidic residues" evidence="6">
    <location>
        <begin position="13"/>
        <end position="23"/>
    </location>
</feature>
<dbReference type="CDD" id="cd00009">
    <property type="entry name" value="AAA"/>
    <property type="match status" value="1"/>
</dbReference>
<keyword evidence="1" id="KW-0547">Nucleotide-binding</keyword>
<comment type="caution">
    <text evidence="8">The sequence shown here is derived from an EMBL/GenBank/DDBJ whole genome shotgun (WGS) entry which is preliminary data.</text>
</comment>
<organism evidence="8 9">
    <name type="scientific">Idiomarina tyrosinivorans</name>
    <dbReference type="NCBI Taxonomy" id="1445662"/>
    <lineage>
        <taxon>Bacteria</taxon>
        <taxon>Pseudomonadati</taxon>
        <taxon>Pseudomonadota</taxon>
        <taxon>Gammaproteobacteria</taxon>
        <taxon>Alteromonadales</taxon>
        <taxon>Idiomarinaceae</taxon>
        <taxon>Idiomarina</taxon>
    </lineage>
</organism>
<feature type="region of interest" description="Disordered" evidence="6">
    <location>
        <begin position="1"/>
        <end position="23"/>
    </location>
</feature>
<dbReference type="SMART" id="SM00382">
    <property type="entry name" value="AAA"/>
    <property type="match status" value="1"/>
</dbReference>
<dbReference type="PANTHER" id="PTHR32071">
    <property type="entry name" value="TRANSCRIPTIONAL REGULATORY PROTEIN"/>
    <property type="match status" value="1"/>
</dbReference>
<evidence type="ECO:0000256" key="4">
    <source>
        <dbReference type="ARBA" id="ARBA00023125"/>
    </source>
</evidence>
<dbReference type="FunFam" id="3.40.50.300:FF:000006">
    <property type="entry name" value="DNA-binding transcriptional regulator NtrC"/>
    <property type="match status" value="1"/>
</dbReference>
<dbReference type="PROSITE" id="PS00675">
    <property type="entry name" value="SIGMA54_INTERACT_1"/>
    <property type="match status" value="1"/>
</dbReference>
<feature type="region of interest" description="Disordered" evidence="6">
    <location>
        <begin position="411"/>
        <end position="435"/>
    </location>
</feature>
<dbReference type="InterPro" id="IPR025943">
    <property type="entry name" value="Sigma_54_int_dom_ATP-bd_2"/>
</dbReference>
<dbReference type="Gene3D" id="1.10.8.60">
    <property type="match status" value="1"/>
</dbReference>
<dbReference type="InterPro" id="IPR002078">
    <property type="entry name" value="Sigma_54_int"/>
</dbReference>
<dbReference type="PROSITE" id="PS50045">
    <property type="entry name" value="SIGMA54_INTERACT_4"/>
    <property type="match status" value="1"/>
</dbReference>
<dbReference type="PROSITE" id="PS00688">
    <property type="entry name" value="SIGMA54_INTERACT_3"/>
    <property type="match status" value="1"/>
</dbReference>
<proteinExistence type="predicted"/>
<dbReference type="GO" id="GO:0006355">
    <property type="term" value="P:regulation of DNA-templated transcription"/>
    <property type="evidence" value="ECO:0007669"/>
    <property type="project" value="InterPro"/>
</dbReference>
<dbReference type="InterPro" id="IPR025944">
    <property type="entry name" value="Sigma_54_int_dom_CS"/>
</dbReference>
<dbReference type="OrthoDB" id="9804019at2"/>
<keyword evidence="3" id="KW-0805">Transcription regulation</keyword>
<evidence type="ECO:0000256" key="6">
    <source>
        <dbReference type="SAM" id="MobiDB-lite"/>
    </source>
</evidence>
<dbReference type="InterPro" id="IPR025662">
    <property type="entry name" value="Sigma_54_int_dom_ATP-bd_1"/>
</dbReference>
<evidence type="ECO:0000256" key="2">
    <source>
        <dbReference type="ARBA" id="ARBA00022840"/>
    </source>
</evidence>
<dbReference type="GO" id="GO:0005524">
    <property type="term" value="F:ATP binding"/>
    <property type="evidence" value="ECO:0007669"/>
    <property type="project" value="UniProtKB-KW"/>
</dbReference>
<keyword evidence="4" id="KW-0238">DNA-binding</keyword>
<evidence type="ECO:0000313" key="8">
    <source>
        <dbReference type="EMBL" id="RUO80760.1"/>
    </source>
</evidence>
<evidence type="ECO:0000313" key="9">
    <source>
        <dbReference type="Proteomes" id="UP000287996"/>
    </source>
</evidence>
<keyword evidence="5" id="KW-0804">Transcription</keyword>
<dbReference type="SUPFAM" id="SSF52540">
    <property type="entry name" value="P-loop containing nucleoside triphosphate hydrolases"/>
    <property type="match status" value="1"/>
</dbReference>
<keyword evidence="2" id="KW-0067">ATP-binding</keyword>